<dbReference type="Gene3D" id="2.170.150.20">
    <property type="entry name" value="Peptide methionine sulfoxide reductase"/>
    <property type="match status" value="1"/>
</dbReference>
<organism evidence="9">
    <name type="scientific">Flavobacterium columnare</name>
    <dbReference type="NCBI Taxonomy" id="996"/>
    <lineage>
        <taxon>Bacteria</taxon>
        <taxon>Pseudomonadati</taxon>
        <taxon>Bacteroidota</taxon>
        <taxon>Flavobacteriia</taxon>
        <taxon>Flavobacteriales</taxon>
        <taxon>Flavobacteriaceae</taxon>
        <taxon>Flavobacterium</taxon>
    </lineage>
</organism>
<dbReference type="FunFam" id="2.170.150.20:FF:000001">
    <property type="entry name" value="Peptide methionine sulfoxide reductase MsrB"/>
    <property type="match status" value="1"/>
</dbReference>
<dbReference type="SUPFAM" id="SSF51316">
    <property type="entry name" value="Mss4-like"/>
    <property type="match status" value="1"/>
</dbReference>
<comment type="catalytic activity">
    <reaction evidence="7">
        <text>L-methionyl-[protein] + [thioredoxin]-disulfide + H2O = L-methionyl-(R)-S-oxide-[protein] + [thioredoxin]-dithiol</text>
        <dbReference type="Rhea" id="RHEA:24164"/>
        <dbReference type="Rhea" id="RHEA-COMP:10698"/>
        <dbReference type="Rhea" id="RHEA-COMP:10700"/>
        <dbReference type="Rhea" id="RHEA-COMP:12313"/>
        <dbReference type="Rhea" id="RHEA-COMP:12314"/>
        <dbReference type="ChEBI" id="CHEBI:15377"/>
        <dbReference type="ChEBI" id="CHEBI:16044"/>
        <dbReference type="ChEBI" id="CHEBI:29950"/>
        <dbReference type="ChEBI" id="CHEBI:45764"/>
        <dbReference type="ChEBI" id="CHEBI:50058"/>
        <dbReference type="EC" id="1.8.4.12"/>
    </reaction>
</comment>
<dbReference type="KEGG" id="fdv:JJC05_01430"/>
<dbReference type="GO" id="GO:0033743">
    <property type="term" value="F:peptide-methionine (R)-S-oxide reductase activity"/>
    <property type="evidence" value="ECO:0007669"/>
    <property type="project" value="UniProtKB-EC"/>
</dbReference>
<name>A0A8G0KVE3_9FLAO</name>
<evidence type="ECO:0000256" key="6">
    <source>
        <dbReference type="ARBA" id="ARBA00023002"/>
    </source>
</evidence>
<keyword evidence="6 9" id="KW-0560">Oxidoreductase</keyword>
<dbReference type="EMBL" id="CP067378">
    <property type="protein sequence ID" value="QYS89124.1"/>
    <property type="molecule type" value="Genomic_DNA"/>
</dbReference>
<evidence type="ECO:0000313" key="9">
    <source>
        <dbReference type="EMBL" id="QYS89124.1"/>
    </source>
</evidence>
<dbReference type="PROSITE" id="PS51790">
    <property type="entry name" value="MSRB"/>
    <property type="match status" value="1"/>
</dbReference>
<dbReference type="Proteomes" id="UP000824721">
    <property type="component" value="Chromosome"/>
</dbReference>
<evidence type="ECO:0000256" key="2">
    <source>
        <dbReference type="ARBA" id="ARBA00007174"/>
    </source>
</evidence>
<keyword evidence="4" id="KW-0479">Metal-binding</keyword>
<feature type="domain" description="MsrB" evidence="8">
    <location>
        <begin position="30"/>
        <end position="152"/>
    </location>
</feature>
<dbReference type="Pfam" id="PF01641">
    <property type="entry name" value="SelR"/>
    <property type="match status" value="1"/>
</dbReference>
<accession>A0A8G0KVE3</accession>
<protein>
    <recommendedName>
        <fullName evidence="3">peptide-methionine (R)-S-oxide reductase</fullName>
        <ecNumber evidence="3">1.8.4.12</ecNumber>
    </recommendedName>
</protein>
<reference evidence="9" key="1">
    <citation type="submission" date="2020-12" db="EMBL/GenBank/DDBJ databases">
        <title>Genome sequencing of genetic groups of Flavobacterium columnare.</title>
        <authorList>
            <person name="Waldbieser G.C."/>
            <person name="Griffin M.J."/>
            <person name="LaFrentz B.R."/>
        </authorList>
    </citation>
    <scope>NUCLEOTIDE SEQUENCE</scope>
    <source>
        <strain evidence="9">90-106</strain>
    </source>
</reference>
<dbReference type="GO" id="GO:0006979">
    <property type="term" value="P:response to oxidative stress"/>
    <property type="evidence" value="ECO:0007669"/>
    <property type="project" value="InterPro"/>
</dbReference>
<dbReference type="EC" id="1.8.4.12" evidence="3"/>
<comment type="similarity">
    <text evidence="2">Belongs to the MsrB Met sulfoxide reductase family.</text>
</comment>
<dbReference type="PANTHER" id="PTHR10173">
    <property type="entry name" value="METHIONINE SULFOXIDE REDUCTASE"/>
    <property type="match status" value="1"/>
</dbReference>
<proteinExistence type="inferred from homology"/>
<dbReference type="GO" id="GO:0030091">
    <property type="term" value="P:protein repair"/>
    <property type="evidence" value="ECO:0007669"/>
    <property type="project" value="InterPro"/>
</dbReference>
<evidence type="ECO:0000256" key="3">
    <source>
        <dbReference type="ARBA" id="ARBA00012499"/>
    </source>
</evidence>
<keyword evidence="5" id="KW-0862">Zinc</keyword>
<dbReference type="InterPro" id="IPR002579">
    <property type="entry name" value="Met_Sox_Rdtase_MsrB_dom"/>
</dbReference>
<evidence type="ECO:0000259" key="8">
    <source>
        <dbReference type="PROSITE" id="PS51790"/>
    </source>
</evidence>
<evidence type="ECO:0000256" key="7">
    <source>
        <dbReference type="ARBA" id="ARBA00048488"/>
    </source>
</evidence>
<dbReference type="PANTHER" id="PTHR10173:SF52">
    <property type="entry name" value="METHIONINE-R-SULFOXIDE REDUCTASE B1"/>
    <property type="match status" value="1"/>
</dbReference>
<evidence type="ECO:0000256" key="4">
    <source>
        <dbReference type="ARBA" id="ARBA00022723"/>
    </source>
</evidence>
<dbReference type="NCBIfam" id="TIGR00357">
    <property type="entry name" value="peptide-methionine (R)-S-oxide reductase MsrB"/>
    <property type="match status" value="1"/>
</dbReference>
<evidence type="ECO:0000256" key="5">
    <source>
        <dbReference type="ARBA" id="ARBA00022833"/>
    </source>
</evidence>
<sequence length="152" mass="17379">MESKELNWVEIIRLATKGNLTPDKKMERTDEEWKRMLTEEQFHITRRKGTEARFSGAHCAHYEPGIYSCIGCNTPLFDATEKFDSGTGWPSFTQPIKQNTIQYIKDNSFGMIRVEVMCNICNSHLGHVFPDGPGPSGLRYCINSISLYKNPK</sequence>
<dbReference type="GO" id="GO:0005737">
    <property type="term" value="C:cytoplasm"/>
    <property type="evidence" value="ECO:0007669"/>
    <property type="project" value="TreeGrafter"/>
</dbReference>
<comment type="cofactor">
    <cofactor evidence="1">
        <name>Zn(2+)</name>
        <dbReference type="ChEBI" id="CHEBI:29105"/>
    </cofactor>
</comment>
<gene>
    <name evidence="9" type="primary">msrB</name>
    <name evidence="9" type="ORF">JJC05_01430</name>
</gene>
<dbReference type="InterPro" id="IPR011057">
    <property type="entry name" value="Mss4-like_sf"/>
</dbReference>
<dbReference type="GO" id="GO:0046872">
    <property type="term" value="F:metal ion binding"/>
    <property type="evidence" value="ECO:0007669"/>
    <property type="project" value="UniProtKB-KW"/>
</dbReference>
<dbReference type="AlphaFoldDB" id="A0A8G0KVE3"/>
<evidence type="ECO:0000256" key="1">
    <source>
        <dbReference type="ARBA" id="ARBA00001947"/>
    </source>
</evidence>
<dbReference type="InterPro" id="IPR028427">
    <property type="entry name" value="Met_Sox_Rdtase_MsrB"/>
</dbReference>